<dbReference type="PANTHER" id="PTHR35004">
    <property type="entry name" value="TRANSPOSASE RV3428C-RELATED"/>
    <property type="match status" value="1"/>
</dbReference>
<keyword evidence="3" id="KW-1185">Reference proteome</keyword>
<dbReference type="InterPro" id="IPR001584">
    <property type="entry name" value="Integrase_cat-core"/>
</dbReference>
<comment type="caution">
    <text evidence="2">The sequence shown here is derived from an EMBL/GenBank/DDBJ whole genome shotgun (WGS) entry which is preliminary data.</text>
</comment>
<proteinExistence type="predicted"/>
<dbReference type="PROSITE" id="PS50994">
    <property type="entry name" value="INTEGRASE"/>
    <property type="match status" value="1"/>
</dbReference>
<evidence type="ECO:0000259" key="1">
    <source>
        <dbReference type="PROSITE" id="PS50994"/>
    </source>
</evidence>
<accession>A0ABQ5ZAS9</accession>
<evidence type="ECO:0000313" key="3">
    <source>
        <dbReference type="Proteomes" id="UP001156702"/>
    </source>
</evidence>
<reference evidence="3" key="1">
    <citation type="journal article" date="2019" name="Int. J. Syst. Evol. Microbiol.">
        <title>The Global Catalogue of Microorganisms (GCM) 10K type strain sequencing project: providing services to taxonomists for standard genome sequencing and annotation.</title>
        <authorList>
            <consortium name="The Broad Institute Genomics Platform"/>
            <consortium name="The Broad Institute Genome Sequencing Center for Infectious Disease"/>
            <person name="Wu L."/>
            <person name="Ma J."/>
        </authorList>
    </citation>
    <scope>NUCLEOTIDE SEQUENCE [LARGE SCALE GENOMIC DNA]</scope>
    <source>
        <strain evidence="3">NBRC 102122</strain>
    </source>
</reference>
<evidence type="ECO:0000313" key="2">
    <source>
        <dbReference type="EMBL" id="GLR49900.1"/>
    </source>
</evidence>
<dbReference type="NCBIfam" id="NF033546">
    <property type="entry name" value="transpos_IS21"/>
    <property type="match status" value="1"/>
</dbReference>
<protein>
    <recommendedName>
        <fullName evidence="1">Integrase catalytic domain-containing protein</fullName>
    </recommendedName>
</protein>
<feature type="domain" description="Integrase catalytic" evidence="1">
    <location>
        <begin position="132"/>
        <end position="255"/>
    </location>
</feature>
<dbReference type="InterPro" id="IPR009057">
    <property type="entry name" value="Homeodomain-like_sf"/>
</dbReference>
<dbReference type="SUPFAM" id="SSF46689">
    <property type="entry name" value="Homeodomain-like"/>
    <property type="match status" value="1"/>
</dbReference>
<sequence length="255" mass="29490">MTIEIRVHPALSGTMQGDGMLQAEEVMAMMRLHEHGWGAKRIAQEFGCARNTVRRYLREGGVVAYRQPVRRTAFDGLDDWLRERFFRHNGNADVIRQELASEHGIVIGLRSVELRVKPWRRELKAQQRATVRFETPPGHQMQIDFGDTKVWIGGERVRIHLFVGTLGYSRRLHIRPSLRERQADWFEGMEGAFLRFGGVPAEVLIDNAKALVEHHDAVTREVRFNARLHAFARYWGFTPRSCSSGRLERGRPIWP</sequence>
<dbReference type="EMBL" id="BSOP01000007">
    <property type="protein sequence ID" value="GLR49900.1"/>
    <property type="molecule type" value="Genomic_DNA"/>
</dbReference>
<gene>
    <name evidence="2" type="ORF">GCM10007923_11050</name>
</gene>
<organism evidence="2 3">
    <name type="scientific">Shinella yambaruensis</name>
    <dbReference type="NCBI Taxonomy" id="415996"/>
    <lineage>
        <taxon>Bacteria</taxon>
        <taxon>Pseudomonadati</taxon>
        <taxon>Pseudomonadota</taxon>
        <taxon>Alphaproteobacteria</taxon>
        <taxon>Hyphomicrobiales</taxon>
        <taxon>Rhizobiaceae</taxon>
        <taxon>Shinella</taxon>
    </lineage>
</organism>
<dbReference type="Gene3D" id="1.10.10.60">
    <property type="entry name" value="Homeodomain-like"/>
    <property type="match status" value="1"/>
</dbReference>
<dbReference type="Pfam" id="PF13384">
    <property type="entry name" value="HTH_23"/>
    <property type="match status" value="1"/>
</dbReference>
<dbReference type="Proteomes" id="UP001156702">
    <property type="component" value="Unassembled WGS sequence"/>
</dbReference>
<dbReference type="PANTHER" id="PTHR35004:SF7">
    <property type="entry name" value="INTEGRASE PROTEIN"/>
    <property type="match status" value="1"/>
</dbReference>
<name>A0ABQ5ZAS9_9HYPH</name>